<reference evidence="2" key="1">
    <citation type="submission" date="2017-05" db="EMBL/GenBank/DDBJ databases">
        <authorList>
            <person name="Kirkegaard R."/>
            <person name="Mcilroy J S."/>
        </authorList>
    </citation>
    <scope>NUCLEOTIDE SEQUENCE [LARGE SCALE GENOMIC DNA]</scope>
</reference>
<evidence type="ECO:0000313" key="1">
    <source>
        <dbReference type="EMBL" id="SMX53678.1"/>
    </source>
</evidence>
<name>A0A1Y6K482_9CHLR</name>
<accession>A0A1Y6K482</accession>
<gene>
    <name evidence="1" type="ORF">CFX1CAM_0612</name>
</gene>
<dbReference type="Proteomes" id="UP000195514">
    <property type="component" value="Chromosome I"/>
</dbReference>
<evidence type="ECO:0000313" key="2">
    <source>
        <dbReference type="Proteomes" id="UP000195514"/>
    </source>
</evidence>
<organism evidence="1 2">
    <name type="scientific">Candidatus Brevifilum fermentans</name>
    <dbReference type="NCBI Taxonomy" id="1986204"/>
    <lineage>
        <taxon>Bacteria</taxon>
        <taxon>Bacillati</taxon>
        <taxon>Chloroflexota</taxon>
        <taxon>Anaerolineae</taxon>
        <taxon>Anaerolineales</taxon>
        <taxon>Anaerolineaceae</taxon>
        <taxon>Candidatus Brevifilum</taxon>
    </lineage>
</organism>
<sequence length="43" mass="4557">MPEGMNVTLPKKGASTAVERHALNEVKPSYHSSAVKAESLAGY</sequence>
<keyword evidence="2" id="KW-1185">Reference proteome</keyword>
<dbReference type="AlphaFoldDB" id="A0A1Y6K482"/>
<proteinExistence type="predicted"/>
<dbReference type="EMBL" id="LT859958">
    <property type="protein sequence ID" value="SMX53678.1"/>
    <property type="molecule type" value="Genomic_DNA"/>
</dbReference>
<protein>
    <submittedName>
        <fullName evidence="1">Uncharacterized protein</fullName>
    </submittedName>
</protein>
<dbReference type="KEGG" id="abat:CFX1CAM_0612"/>